<gene>
    <name evidence="2" type="ORF">EUB48_20430</name>
</gene>
<keyword evidence="3" id="KW-1185">Reference proteome</keyword>
<evidence type="ECO:0000313" key="2">
    <source>
        <dbReference type="EMBL" id="QDL39424.1"/>
    </source>
</evidence>
<organism evidence="2 3">
    <name type="scientific">Rhodoferax sediminis</name>
    <dbReference type="NCBI Taxonomy" id="2509614"/>
    <lineage>
        <taxon>Bacteria</taxon>
        <taxon>Pseudomonadati</taxon>
        <taxon>Pseudomonadota</taxon>
        <taxon>Betaproteobacteria</taxon>
        <taxon>Burkholderiales</taxon>
        <taxon>Comamonadaceae</taxon>
        <taxon>Rhodoferax</taxon>
    </lineage>
</organism>
<keyword evidence="1" id="KW-0732">Signal</keyword>
<dbReference type="AlphaFoldDB" id="A0A515DG94"/>
<keyword evidence="2" id="KW-0645">Protease</keyword>
<feature type="chain" id="PRO_5021864186" evidence="1">
    <location>
        <begin position="27"/>
        <end position="148"/>
    </location>
</feature>
<dbReference type="EMBL" id="CP035503">
    <property type="protein sequence ID" value="QDL39424.1"/>
    <property type="molecule type" value="Genomic_DNA"/>
</dbReference>
<reference evidence="2 3" key="1">
    <citation type="submission" date="2019-01" db="EMBL/GenBank/DDBJ databases">
        <title>Genomic insights into a novel species Rhodoferax sp.</title>
        <authorList>
            <person name="Jin L."/>
        </authorList>
    </citation>
    <scope>NUCLEOTIDE SEQUENCE [LARGE SCALE GENOMIC DNA]</scope>
    <source>
        <strain evidence="2 3">CHu59-6-5</strain>
    </source>
</reference>
<dbReference type="SUPFAM" id="SSF49464">
    <property type="entry name" value="Carboxypeptidase regulatory domain-like"/>
    <property type="match status" value="1"/>
</dbReference>
<proteinExistence type="predicted"/>
<keyword evidence="2" id="KW-0121">Carboxypeptidase</keyword>
<dbReference type="GO" id="GO:0004180">
    <property type="term" value="F:carboxypeptidase activity"/>
    <property type="evidence" value="ECO:0007669"/>
    <property type="project" value="UniProtKB-KW"/>
</dbReference>
<accession>A0A515DG94</accession>
<protein>
    <submittedName>
        <fullName evidence="2">Carboxypeptidase regulatory-like domain-containing protein</fullName>
    </submittedName>
</protein>
<dbReference type="KEGG" id="rhf:EUB48_20430"/>
<evidence type="ECO:0000256" key="1">
    <source>
        <dbReference type="SAM" id="SignalP"/>
    </source>
</evidence>
<dbReference type="RefSeq" id="WP_142820892.1">
    <property type="nucleotide sequence ID" value="NZ_CP035503.1"/>
</dbReference>
<dbReference type="InterPro" id="IPR008969">
    <property type="entry name" value="CarboxyPept-like_regulatory"/>
</dbReference>
<name>A0A515DG94_9BURK</name>
<dbReference type="OrthoDB" id="8926484at2"/>
<evidence type="ECO:0000313" key="3">
    <source>
        <dbReference type="Proteomes" id="UP000316798"/>
    </source>
</evidence>
<feature type="signal peptide" evidence="1">
    <location>
        <begin position="1"/>
        <end position="26"/>
    </location>
</feature>
<dbReference type="Gene3D" id="2.60.40.1120">
    <property type="entry name" value="Carboxypeptidase-like, regulatory domain"/>
    <property type="match status" value="1"/>
</dbReference>
<dbReference type="Proteomes" id="UP000316798">
    <property type="component" value="Chromosome"/>
</dbReference>
<keyword evidence="2" id="KW-0378">Hydrolase</keyword>
<sequence length="148" mass="15554">MKASIRQAAAVAALGAALFGMASAQAGVVPPMQKIDGIEIMSGGIGDGEAAAIQSEARHWPLTLEFAIKNKARSNYAADVNVIVRDAKGHTVLQTTSDGPFLLARLNPGQYTVQASLDGKTLQQKVMVGHQPARRLFLWPAGTDESAS</sequence>